<reference evidence="2" key="1">
    <citation type="journal article" date="2010" name="Genome Res.">
        <title>Population genomic sequencing of Coccidioides fungi reveals recent hybridization and transposon control.</title>
        <authorList>
            <person name="Neafsey D.E."/>
            <person name="Barker B.M."/>
            <person name="Sharpton T.J."/>
            <person name="Stajich J.E."/>
            <person name="Park D.J."/>
            <person name="Whiston E."/>
            <person name="Hung C.-Y."/>
            <person name="McMahan C."/>
            <person name="White J."/>
            <person name="Sykes S."/>
            <person name="Heiman D."/>
            <person name="Young S."/>
            <person name="Zeng Q."/>
            <person name="Abouelleil A."/>
            <person name="Aftuck L."/>
            <person name="Bessette D."/>
            <person name="Brown A."/>
            <person name="FitzGerald M."/>
            <person name="Lui A."/>
            <person name="Macdonald J.P."/>
            <person name="Priest M."/>
            <person name="Orbach M.J."/>
            <person name="Galgiani J.N."/>
            <person name="Kirkland T.N."/>
            <person name="Cole G.T."/>
            <person name="Birren B.W."/>
            <person name="Henn M.R."/>
            <person name="Taylor J.W."/>
            <person name="Rounsley S.D."/>
        </authorList>
    </citation>
    <scope>NUCLEOTIDE SEQUENCE [LARGE SCALE GENOMIC DNA]</scope>
    <source>
        <strain evidence="2">H538.4</strain>
    </source>
</reference>
<dbReference type="AlphaFoldDB" id="A0A0J8S574"/>
<name>A0A0J8S574_COCIT</name>
<dbReference type="VEuPathDB" id="FungiDB:CIHG_10050"/>
<gene>
    <name evidence="1" type="ORF">CIHG_10050</name>
</gene>
<evidence type="ECO:0000313" key="2">
    <source>
        <dbReference type="Proteomes" id="UP000054563"/>
    </source>
</evidence>
<organism evidence="1 2">
    <name type="scientific">Coccidioides immitis H538.4</name>
    <dbReference type="NCBI Taxonomy" id="396776"/>
    <lineage>
        <taxon>Eukaryota</taxon>
        <taxon>Fungi</taxon>
        <taxon>Dikarya</taxon>
        <taxon>Ascomycota</taxon>
        <taxon>Pezizomycotina</taxon>
        <taxon>Eurotiomycetes</taxon>
        <taxon>Eurotiomycetidae</taxon>
        <taxon>Onygenales</taxon>
        <taxon>Onygenaceae</taxon>
        <taxon>Coccidioides</taxon>
    </lineage>
</organism>
<dbReference type="Proteomes" id="UP000054563">
    <property type="component" value="Unassembled WGS sequence"/>
</dbReference>
<sequence>MAMVHYKCVIVNINNIKLILSISAKIKSNYFSSINISDYPISAATTHHLYTAPIPPTTAAAAPSLPLPLTTASLPLSGAIRVSACQMLVLEKQKEKKKKKKKKK</sequence>
<protein>
    <submittedName>
        <fullName evidence="1">Uncharacterized protein</fullName>
    </submittedName>
</protein>
<evidence type="ECO:0000313" key="1">
    <source>
        <dbReference type="EMBL" id="KMU92307.1"/>
    </source>
</evidence>
<proteinExistence type="predicted"/>
<dbReference type="EMBL" id="DS017064">
    <property type="protein sequence ID" value="KMU92307.1"/>
    <property type="molecule type" value="Genomic_DNA"/>
</dbReference>
<accession>A0A0J8S574</accession>